<protein>
    <submittedName>
        <fullName evidence="1">Uncharacterized protein</fullName>
    </submittedName>
</protein>
<proteinExistence type="predicted"/>
<comment type="caution">
    <text evidence="1">The sequence shown here is derived from an EMBL/GenBank/DDBJ whole genome shotgun (WGS) entry which is preliminary data.</text>
</comment>
<accession>A0A7J6G3R8</accession>
<sequence length="68" mass="7801">MEVQALKMKGKGVIFGCEREGFEHRRSIWRKRMRRIGQALKGCKSRGEGRRNGVELESERVVLGKNNG</sequence>
<evidence type="ECO:0000313" key="2">
    <source>
        <dbReference type="Proteomes" id="UP000525078"/>
    </source>
</evidence>
<dbReference type="AlphaFoldDB" id="A0A7J6G3R8"/>
<name>A0A7J6G3R8_CANSA</name>
<dbReference type="Proteomes" id="UP000525078">
    <property type="component" value="Unassembled WGS sequence"/>
</dbReference>
<reference evidence="1 2" key="1">
    <citation type="journal article" date="2020" name="bioRxiv">
        <title>Sequence and annotation of 42 cannabis genomes reveals extensive copy number variation in cannabinoid synthesis and pathogen resistance genes.</title>
        <authorList>
            <person name="Mckernan K.J."/>
            <person name="Helbert Y."/>
            <person name="Kane L.T."/>
            <person name="Ebling H."/>
            <person name="Zhang L."/>
            <person name="Liu B."/>
            <person name="Eaton Z."/>
            <person name="Mclaughlin S."/>
            <person name="Kingan S."/>
            <person name="Baybayan P."/>
            <person name="Concepcion G."/>
            <person name="Jordan M."/>
            <person name="Riva A."/>
            <person name="Barbazuk W."/>
            <person name="Harkins T."/>
        </authorList>
    </citation>
    <scope>NUCLEOTIDE SEQUENCE [LARGE SCALE GENOMIC DNA]</scope>
    <source>
        <strain evidence="2">cv. Jamaican Lion 4</strain>
        <tissue evidence="1">Leaf</tissue>
    </source>
</reference>
<organism evidence="1 2">
    <name type="scientific">Cannabis sativa</name>
    <name type="common">Hemp</name>
    <name type="synonym">Marijuana</name>
    <dbReference type="NCBI Taxonomy" id="3483"/>
    <lineage>
        <taxon>Eukaryota</taxon>
        <taxon>Viridiplantae</taxon>
        <taxon>Streptophyta</taxon>
        <taxon>Embryophyta</taxon>
        <taxon>Tracheophyta</taxon>
        <taxon>Spermatophyta</taxon>
        <taxon>Magnoliopsida</taxon>
        <taxon>eudicotyledons</taxon>
        <taxon>Gunneridae</taxon>
        <taxon>Pentapetalae</taxon>
        <taxon>rosids</taxon>
        <taxon>fabids</taxon>
        <taxon>Rosales</taxon>
        <taxon>Cannabaceae</taxon>
        <taxon>Cannabis</taxon>
    </lineage>
</organism>
<evidence type="ECO:0000313" key="1">
    <source>
        <dbReference type="EMBL" id="KAF4376699.1"/>
    </source>
</evidence>
<dbReference type="EMBL" id="JAATIP010000084">
    <property type="protein sequence ID" value="KAF4376699.1"/>
    <property type="molecule type" value="Genomic_DNA"/>
</dbReference>
<gene>
    <name evidence="1" type="ORF">F8388_025570</name>
</gene>